<dbReference type="NCBIfam" id="TIGR03057">
    <property type="entry name" value="xxxLxxG_by_4"/>
    <property type="match status" value="4"/>
</dbReference>
<dbReference type="InterPro" id="IPR011049">
    <property type="entry name" value="Serralysin-like_metalloprot_C"/>
</dbReference>
<dbReference type="GO" id="GO:0016020">
    <property type="term" value="C:membrane"/>
    <property type="evidence" value="ECO:0007669"/>
    <property type="project" value="UniProtKB-SubCell"/>
</dbReference>
<evidence type="ECO:0000256" key="2">
    <source>
        <dbReference type="ARBA" id="ARBA00022692"/>
    </source>
</evidence>
<reference evidence="7 8" key="1">
    <citation type="submission" date="2018-06" db="EMBL/GenBank/DDBJ databases">
        <title>Genomic Encyclopedia of Type Strains, Phase III (KMG-III): the genomes of soil and plant-associated and newly described type strains.</title>
        <authorList>
            <person name="Whitman W."/>
        </authorList>
    </citation>
    <scope>NUCLEOTIDE SEQUENCE [LARGE SCALE GENOMIC DNA]</scope>
    <source>
        <strain evidence="7 8">CGMCC 1.8979</strain>
    </source>
</reference>
<dbReference type="RefSeq" id="WP_111645155.1">
    <property type="nucleotide sequence ID" value="NZ_QLMH01000006.1"/>
</dbReference>
<feature type="transmembrane region" description="Helical" evidence="5">
    <location>
        <begin position="616"/>
        <end position="638"/>
    </location>
</feature>
<dbReference type="AlphaFoldDB" id="A0A327YMM5"/>
<comment type="subcellular location">
    <subcellularLocation>
        <location evidence="1">Membrane</location>
        <topology evidence="1">Multi-pass membrane protein</topology>
    </subcellularLocation>
</comment>
<comment type="caution">
    <text evidence="7">The sequence shown here is derived from an EMBL/GenBank/DDBJ whole genome shotgun (WGS) entry which is preliminary data.</text>
</comment>
<feature type="transmembrane region" description="Helical" evidence="5">
    <location>
        <begin position="20"/>
        <end position="43"/>
    </location>
</feature>
<feature type="transmembrane region" description="Helical" evidence="5">
    <location>
        <begin position="705"/>
        <end position="725"/>
    </location>
</feature>
<dbReference type="PANTHER" id="PTHR43077">
    <property type="entry name" value="TRANSPORT PERMEASE YVFS-RELATED"/>
    <property type="match status" value="1"/>
</dbReference>
<feature type="transmembrane region" description="Helical" evidence="5">
    <location>
        <begin position="644"/>
        <end position="664"/>
    </location>
</feature>
<dbReference type="SUPFAM" id="SSF101967">
    <property type="entry name" value="Adhesin YadA, collagen-binding domain"/>
    <property type="match status" value="1"/>
</dbReference>
<sequence length="745" mass="80490">MRAFSLFFEELKAMVTNRKVFIPVIAVLFIPVLYSGMFLWAFWDPYAHLDELPVAVVNNDKGAVFNGEKLEIGDELVKNLRKNKQFSWHFVDEEEGEEGLKNQKYYMVIKIPENFSKNATTLQDEHPKKMEFIYMPNESFNFLSAQIGSTAVEKIKEEVSDTLTATYAETMFENIKEVAKGLNDASDGAGKLHGGIVAAKDGSTEIYKNLKVLAEKSIAFKDGLQTAASGSERLNYGLDTLNNGFAQLKEGQAQLLEGAKKAETGSKQLAGGLQQSLAGTEEMNEKLPQLTNGAERLKDGASNLSVSLEQWRQGVEQTKAGAVQVSAGLEKMVAQLDAMISQTVDPQEKAMLETLKNNMKQLAEGSKKVSGGMEQLSAGAAALKNGANQLASGATQLYNGQLALSNGMKQLIAGQEQLAAGAHTLAVGQAKLVQGLTTFGEKMNEAKSGVEQLASGSSQLSSGLNELASGSNQLQDGVNKLASGSGELSAGMGKLDEGSRELATKLKDGAKEVGNVKANKDVYDMFAKPVEVENKKINEVPNYGTGFAPYFLSLGLFVGALLLSIVFPLREPAGVPNSGISWFISKFGVLMIIGVIQALLANAVLLIGLDIEVKSVANFILFSVITSLTFIALIQFLVTTLGDPGRFIAIIILILQLTTSAGTFPLELIPKVLQHFNAWLPMTYSVFGFKAVISSGDFAFMWKNAFTLIGFIAVLSAGTILYFTIKHKRQFHTMVHDEAEIPKAL</sequence>
<evidence type="ECO:0000259" key="6">
    <source>
        <dbReference type="Pfam" id="PF12698"/>
    </source>
</evidence>
<dbReference type="EMBL" id="QLMH01000006">
    <property type="protein sequence ID" value="RAK19499.1"/>
    <property type="molecule type" value="Genomic_DNA"/>
</dbReference>
<dbReference type="InterPro" id="IPR023908">
    <property type="entry name" value="xxxLxxG_rpt"/>
</dbReference>
<keyword evidence="2 5" id="KW-0812">Transmembrane</keyword>
<protein>
    <submittedName>
        <fullName evidence="7">Putative membrane protein</fullName>
    </submittedName>
</protein>
<name>A0A327YMM5_9BACL</name>
<dbReference type="NCBIfam" id="TIGR03061">
    <property type="entry name" value="pip_yhgE_Nterm"/>
    <property type="match status" value="1"/>
</dbReference>
<dbReference type="Proteomes" id="UP000248555">
    <property type="component" value="Unassembled WGS sequence"/>
</dbReference>
<dbReference type="PANTHER" id="PTHR43077:SF5">
    <property type="entry name" value="PHAGE INFECTION PROTEIN"/>
    <property type="match status" value="1"/>
</dbReference>
<keyword evidence="3 5" id="KW-1133">Transmembrane helix</keyword>
<evidence type="ECO:0000256" key="3">
    <source>
        <dbReference type="ARBA" id="ARBA00022989"/>
    </source>
</evidence>
<dbReference type="OrthoDB" id="9811483at2"/>
<dbReference type="InterPro" id="IPR051328">
    <property type="entry name" value="T7SS_ABC-Transporter"/>
</dbReference>
<accession>A0A327YMM5</accession>
<gene>
    <name evidence="7" type="ORF">B0I26_106123</name>
</gene>
<evidence type="ECO:0000256" key="1">
    <source>
        <dbReference type="ARBA" id="ARBA00004141"/>
    </source>
</evidence>
<dbReference type="InterPro" id="IPR017500">
    <property type="entry name" value="Phage_infect_YhgE_N"/>
</dbReference>
<evidence type="ECO:0000313" key="7">
    <source>
        <dbReference type="EMBL" id="RAK19499.1"/>
    </source>
</evidence>
<organism evidence="7 8">
    <name type="scientific">Paranoxybacillus vitaminiphilus</name>
    <dbReference type="NCBI Taxonomy" id="581036"/>
    <lineage>
        <taxon>Bacteria</taxon>
        <taxon>Bacillati</taxon>
        <taxon>Bacillota</taxon>
        <taxon>Bacilli</taxon>
        <taxon>Bacillales</taxon>
        <taxon>Anoxybacillaceae</taxon>
        <taxon>Paranoxybacillus</taxon>
    </lineage>
</organism>
<dbReference type="NCBIfam" id="TIGR03062">
    <property type="entry name" value="pip_yhgE_Cterm"/>
    <property type="match status" value="1"/>
</dbReference>
<feature type="domain" description="ABC-2 type transporter transmembrane" evidence="6">
    <location>
        <begin position="525"/>
        <end position="719"/>
    </location>
</feature>
<keyword evidence="4 5" id="KW-0472">Membrane</keyword>
<evidence type="ECO:0000256" key="4">
    <source>
        <dbReference type="ARBA" id="ARBA00023136"/>
    </source>
</evidence>
<feature type="transmembrane region" description="Helical" evidence="5">
    <location>
        <begin position="587"/>
        <end position="609"/>
    </location>
</feature>
<dbReference type="InterPro" id="IPR017501">
    <property type="entry name" value="Phage_infect_YhgE_C"/>
</dbReference>
<proteinExistence type="predicted"/>
<feature type="domain" description="ABC-2 type transporter transmembrane" evidence="6">
    <location>
        <begin position="25"/>
        <end position="159"/>
    </location>
</feature>
<dbReference type="Gene3D" id="3.40.1710.10">
    <property type="entry name" value="abc type-2 transporter like domain"/>
    <property type="match status" value="1"/>
</dbReference>
<feature type="transmembrane region" description="Helical" evidence="5">
    <location>
        <begin position="547"/>
        <end position="567"/>
    </location>
</feature>
<keyword evidence="8" id="KW-1185">Reference proteome</keyword>
<evidence type="ECO:0000313" key="8">
    <source>
        <dbReference type="Proteomes" id="UP000248555"/>
    </source>
</evidence>
<dbReference type="Gene3D" id="1.10.287.950">
    <property type="entry name" value="Methyl-accepting chemotaxis protein"/>
    <property type="match status" value="2"/>
</dbReference>
<dbReference type="InterPro" id="IPR013525">
    <property type="entry name" value="ABC2_TM"/>
</dbReference>
<dbReference type="Pfam" id="PF12698">
    <property type="entry name" value="ABC2_membrane_3"/>
    <property type="match status" value="2"/>
</dbReference>
<evidence type="ECO:0000256" key="5">
    <source>
        <dbReference type="SAM" id="Phobius"/>
    </source>
</evidence>
<dbReference type="GO" id="GO:0140359">
    <property type="term" value="F:ABC-type transporter activity"/>
    <property type="evidence" value="ECO:0007669"/>
    <property type="project" value="InterPro"/>
</dbReference>